<evidence type="ECO:0000313" key="1">
    <source>
        <dbReference type="EMBL" id="STV64619.1"/>
    </source>
</evidence>
<gene>
    <name evidence="1" type="ORF">NCTC11679_03111</name>
</gene>
<name>A0A378C845_KLEPN</name>
<proteinExistence type="predicted"/>
<reference evidence="1 2" key="1">
    <citation type="submission" date="2018-06" db="EMBL/GenBank/DDBJ databases">
        <authorList>
            <consortium name="Pathogen Informatics"/>
            <person name="Doyle S."/>
        </authorList>
    </citation>
    <scope>NUCLEOTIDE SEQUENCE [LARGE SCALE GENOMIC DNA]</scope>
    <source>
        <strain evidence="1 2">NCTC11679</strain>
    </source>
</reference>
<dbReference type="Proteomes" id="UP000255239">
    <property type="component" value="Unassembled WGS sequence"/>
</dbReference>
<accession>A0A378C845</accession>
<sequence length="43" mass="4918">MDSSLEYACKRLQELESLLLVDVPETVWPAEVSMVFYLNGGRQ</sequence>
<dbReference type="RefSeq" id="WP_257998492.1">
    <property type="nucleotide sequence ID" value="NZ_CAAHCL010000001.1"/>
</dbReference>
<protein>
    <submittedName>
        <fullName evidence="1">Uncharacterized protein</fullName>
    </submittedName>
</protein>
<dbReference type="EMBL" id="UGMG01000001">
    <property type="protein sequence ID" value="STV64619.1"/>
    <property type="molecule type" value="Genomic_DNA"/>
</dbReference>
<organism evidence="1 2">
    <name type="scientific">Klebsiella pneumoniae</name>
    <dbReference type="NCBI Taxonomy" id="573"/>
    <lineage>
        <taxon>Bacteria</taxon>
        <taxon>Pseudomonadati</taxon>
        <taxon>Pseudomonadota</taxon>
        <taxon>Gammaproteobacteria</taxon>
        <taxon>Enterobacterales</taxon>
        <taxon>Enterobacteriaceae</taxon>
        <taxon>Klebsiella/Raoultella group</taxon>
        <taxon>Klebsiella</taxon>
        <taxon>Klebsiella pneumoniae complex</taxon>
    </lineage>
</organism>
<evidence type="ECO:0000313" key="2">
    <source>
        <dbReference type="Proteomes" id="UP000255239"/>
    </source>
</evidence>
<dbReference type="AlphaFoldDB" id="A0A378C845"/>